<feature type="signal peptide" evidence="1">
    <location>
        <begin position="1"/>
        <end position="21"/>
    </location>
</feature>
<protein>
    <submittedName>
        <fullName evidence="2">Uncharacterized protein</fullName>
    </submittedName>
</protein>
<evidence type="ECO:0000256" key="1">
    <source>
        <dbReference type="SAM" id="SignalP"/>
    </source>
</evidence>
<sequence>MFKELIRSMVDLTVLLTVSVAKDVNTSRHLKIGNGWVGSLTIYDNDELNPTCGCKKCISSYNPSTKYADIVIYTTTDVVQNDKEAKSTTCRLFYNDSNSEMTIIEDVNEECEISVEQKKCKLTFVTCNNEIIEKLNDASLKWFERYTKVNKRHYKNRDEHKAVIIVSHIHGLHKRISIGKWIDRKEHISSEYGKITRYIYNTPTCSGSAGAYVYIVSRDKKGWLSQHFHHGVIRNEYKFCGVGTDYGAKERK</sequence>
<comment type="caution">
    <text evidence="2">The sequence shown here is derived from an EMBL/GenBank/DDBJ whole genome shotgun (WGS) entry which is preliminary data.</text>
</comment>
<gene>
    <name evidence="2" type="ORF">GSLYS_00006950001</name>
</gene>
<organism evidence="2 3">
    <name type="scientific">Lymnaea stagnalis</name>
    <name type="common">Great pond snail</name>
    <name type="synonym">Helix stagnalis</name>
    <dbReference type="NCBI Taxonomy" id="6523"/>
    <lineage>
        <taxon>Eukaryota</taxon>
        <taxon>Metazoa</taxon>
        <taxon>Spiralia</taxon>
        <taxon>Lophotrochozoa</taxon>
        <taxon>Mollusca</taxon>
        <taxon>Gastropoda</taxon>
        <taxon>Heterobranchia</taxon>
        <taxon>Euthyneura</taxon>
        <taxon>Panpulmonata</taxon>
        <taxon>Hygrophila</taxon>
        <taxon>Lymnaeoidea</taxon>
        <taxon>Lymnaeidae</taxon>
        <taxon>Lymnaea</taxon>
    </lineage>
</organism>
<proteinExistence type="predicted"/>
<name>A0AAV2HHW0_LYMST</name>
<dbReference type="AlphaFoldDB" id="A0AAV2HHW0"/>
<feature type="chain" id="PRO_5043662726" evidence="1">
    <location>
        <begin position="22"/>
        <end position="252"/>
    </location>
</feature>
<accession>A0AAV2HHW0</accession>
<keyword evidence="1" id="KW-0732">Signal</keyword>
<evidence type="ECO:0000313" key="3">
    <source>
        <dbReference type="Proteomes" id="UP001497497"/>
    </source>
</evidence>
<dbReference type="Proteomes" id="UP001497497">
    <property type="component" value="Unassembled WGS sequence"/>
</dbReference>
<keyword evidence="3" id="KW-1185">Reference proteome</keyword>
<evidence type="ECO:0000313" key="2">
    <source>
        <dbReference type="EMBL" id="CAL1532932.1"/>
    </source>
</evidence>
<reference evidence="2 3" key="1">
    <citation type="submission" date="2024-04" db="EMBL/GenBank/DDBJ databases">
        <authorList>
            <consortium name="Genoscope - CEA"/>
            <person name="William W."/>
        </authorList>
    </citation>
    <scope>NUCLEOTIDE SEQUENCE [LARGE SCALE GENOMIC DNA]</scope>
</reference>
<dbReference type="EMBL" id="CAXITT010000129">
    <property type="protein sequence ID" value="CAL1532932.1"/>
    <property type="molecule type" value="Genomic_DNA"/>
</dbReference>